<name>A0A080MJA1_9PROT</name>
<comment type="caution">
    <text evidence="2">The sequence shown here is derived from an EMBL/GenBank/DDBJ whole genome shotgun (WGS) entry which is preliminary data.</text>
</comment>
<organism evidence="2 3">
    <name type="scientific">Candidatus Accumulibacter cognatus</name>
    <dbReference type="NCBI Taxonomy" id="2954383"/>
    <lineage>
        <taxon>Bacteria</taxon>
        <taxon>Pseudomonadati</taxon>
        <taxon>Pseudomonadota</taxon>
        <taxon>Betaproteobacteria</taxon>
        <taxon>Candidatus Accumulibacter</taxon>
    </lineage>
</organism>
<sequence>MACESTTWERPDTVRGAEKLPKLAVGPPEKNWQFHHSEGIKIEFTLSGQTGSLGNHLEICHK</sequence>
<evidence type="ECO:0000313" key="2">
    <source>
        <dbReference type="EMBL" id="KFB77314.1"/>
    </source>
</evidence>
<dbReference type="STRING" id="1453999.AW06_001550"/>
<dbReference type="AlphaFoldDB" id="A0A080MJA1"/>
<gene>
    <name evidence="2" type="ORF">AW06_001550</name>
</gene>
<accession>A0A080MJA1</accession>
<protein>
    <submittedName>
        <fullName evidence="2">Uncharacterized protein</fullName>
    </submittedName>
</protein>
<evidence type="ECO:0000256" key="1">
    <source>
        <dbReference type="SAM" id="MobiDB-lite"/>
    </source>
</evidence>
<reference evidence="2" key="1">
    <citation type="submission" date="2014-02" db="EMBL/GenBank/DDBJ databases">
        <title>Expanding our view of genomic diversity in Candidatus Accumulibacter clades.</title>
        <authorList>
            <person name="Skennerton C.T."/>
            <person name="Barr J.J."/>
            <person name="Slater F.R."/>
            <person name="Bond P.L."/>
            <person name="Tyson G.W."/>
        </authorList>
    </citation>
    <scope>NUCLEOTIDE SEQUENCE [LARGE SCALE GENOMIC DNA]</scope>
</reference>
<dbReference type="EMBL" id="JDST02000030">
    <property type="protein sequence ID" value="KFB77314.1"/>
    <property type="molecule type" value="Genomic_DNA"/>
</dbReference>
<evidence type="ECO:0000313" key="3">
    <source>
        <dbReference type="Proteomes" id="UP000021315"/>
    </source>
</evidence>
<feature type="region of interest" description="Disordered" evidence="1">
    <location>
        <begin position="1"/>
        <end position="25"/>
    </location>
</feature>
<keyword evidence="3" id="KW-1185">Reference proteome</keyword>
<feature type="compositionally biased region" description="Basic and acidic residues" evidence="1">
    <location>
        <begin position="7"/>
        <end position="21"/>
    </location>
</feature>
<dbReference type="Proteomes" id="UP000021315">
    <property type="component" value="Unassembled WGS sequence"/>
</dbReference>
<proteinExistence type="predicted"/>